<keyword evidence="4" id="KW-0472">Membrane</keyword>
<accession>A0A2U2AFF4</accession>
<evidence type="ECO:0000256" key="4">
    <source>
        <dbReference type="ARBA" id="ARBA00023136"/>
    </source>
</evidence>
<sequence>MLLSLSSVGFAQSYYDQLSLGLGVGYQQKPYIGDNSEWIPVPHLEYQSGPFFIKGLKLGVNVMEFSQTKVDLHLNYQALNFKPGDSHWPYDRLDKRKSTIQLGAGINHQFDNNVFISGDIQGDILGRSKDVVANANIGYVYRVNDHFTLVPRAGLTWDDKKHNRYYYGVSAEESARTGIHQYRPGSSVTPHIGIGMAVKATDRFHVFGGMEFQFLPSDVKDSPMTKRSTLSSFALGLNYNF</sequence>
<reference evidence="7" key="1">
    <citation type="submission" date="2018-05" db="EMBL/GenBank/DDBJ databases">
        <title>Ignatzschineria dubaiensis sp. nov., isolated from necrotic foot tissues of dromedaries (Camelus dromedarius) and associated maggots in Dubai, United Arab Emirates.</title>
        <authorList>
            <person name="Tsang C.C."/>
            <person name="Tang J.Y.M."/>
            <person name="Fong J.Y.H."/>
            <person name="Kinne J."/>
            <person name="Lee H.H."/>
            <person name="Joseph M."/>
            <person name="Jose S."/>
            <person name="Schuster R.K."/>
            <person name="Tang Y."/>
            <person name="Sivakumar S."/>
            <person name="Chen J.H.K."/>
            <person name="Teng J.L.L."/>
            <person name="Lau S.K.P."/>
            <person name="Wernery U."/>
            <person name="Woo P.C.Y."/>
        </authorList>
    </citation>
    <scope>NUCLEOTIDE SEQUENCE [LARGE SCALE GENOMIC DNA]</scope>
    <source>
        <strain evidence="7">KCTC 22644</strain>
    </source>
</reference>
<dbReference type="InterPro" id="IPR011250">
    <property type="entry name" value="OMP/PagP_B-barrel"/>
</dbReference>
<comment type="similarity">
    <text evidence="2">Belongs to the MipA/OmpV family.</text>
</comment>
<name>A0A2U2AFF4_9GAMM</name>
<comment type="subcellular location">
    <subcellularLocation>
        <location evidence="1">Cell outer membrane</location>
    </subcellularLocation>
</comment>
<evidence type="ECO:0000256" key="3">
    <source>
        <dbReference type="ARBA" id="ARBA00022729"/>
    </source>
</evidence>
<dbReference type="EMBL" id="QEWQ01000003">
    <property type="protein sequence ID" value="PWD81398.1"/>
    <property type="molecule type" value="Genomic_DNA"/>
</dbReference>
<evidence type="ECO:0000313" key="6">
    <source>
        <dbReference type="EMBL" id="PWD81398.1"/>
    </source>
</evidence>
<dbReference type="OrthoDB" id="8562138at2"/>
<dbReference type="Pfam" id="PF06629">
    <property type="entry name" value="MipA"/>
    <property type="match status" value="1"/>
</dbReference>
<keyword evidence="3" id="KW-0732">Signal</keyword>
<comment type="caution">
    <text evidence="6">The sequence shown here is derived from an EMBL/GenBank/DDBJ whole genome shotgun (WGS) entry which is preliminary data.</text>
</comment>
<dbReference type="PANTHER" id="PTHR38776">
    <property type="entry name" value="MLTA-INTERACTING PROTEIN-RELATED"/>
    <property type="match status" value="1"/>
</dbReference>
<evidence type="ECO:0000256" key="5">
    <source>
        <dbReference type="ARBA" id="ARBA00023237"/>
    </source>
</evidence>
<dbReference type="SUPFAM" id="SSF56925">
    <property type="entry name" value="OMPA-like"/>
    <property type="match status" value="1"/>
</dbReference>
<dbReference type="GO" id="GO:0009279">
    <property type="term" value="C:cell outer membrane"/>
    <property type="evidence" value="ECO:0007669"/>
    <property type="project" value="UniProtKB-SubCell"/>
</dbReference>
<keyword evidence="7" id="KW-1185">Reference proteome</keyword>
<dbReference type="Gene3D" id="2.40.160.20">
    <property type="match status" value="1"/>
</dbReference>
<organism evidence="6 7">
    <name type="scientific">Ignatzschineria ureiclastica</name>
    <dbReference type="NCBI Taxonomy" id="472582"/>
    <lineage>
        <taxon>Bacteria</taxon>
        <taxon>Pseudomonadati</taxon>
        <taxon>Pseudomonadota</taxon>
        <taxon>Gammaproteobacteria</taxon>
        <taxon>Cardiobacteriales</taxon>
        <taxon>Ignatzschineriaceae</taxon>
        <taxon>Ignatzschineria</taxon>
    </lineage>
</organism>
<keyword evidence="5" id="KW-0998">Cell outer membrane</keyword>
<gene>
    <name evidence="6" type="ORF">DC083_04975</name>
</gene>
<evidence type="ECO:0000313" key="7">
    <source>
        <dbReference type="Proteomes" id="UP000245020"/>
    </source>
</evidence>
<dbReference type="PANTHER" id="PTHR38776:SF1">
    <property type="entry name" value="MLTA-INTERACTING PROTEIN-RELATED"/>
    <property type="match status" value="1"/>
</dbReference>
<dbReference type="AlphaFoldDB" id="A0A2U2AFF4"/>
<evidence type="ECO:0000256" key="2">
    <source>
        <dbReference type="ARBA" id="ARBA00005722"/>
    </source>
</evidence>
<evidence type="ECO:0000256" key="1">
    <source>
        <dbReference type="ARBA" id="ARBA00004442"/>
    </source>
</evidence>
<dbReference type="Proteomes" id="UP000245020">
    <property type="component" value="Unassembled WGS sequence"/>
</dbReference>
<proteinExistence type="inferred from homology"/>
<dbReference type="GO" id="GO:0009252">
    <property type="term" value="P:peptidoglycan biosynthetic process"/>
    <property type="evidence" value="ECO:0007669"/>
    <property type="project" value="TreeGrafter"/>
</dbReference>
<dbReference type="InterPro" id="IPR010583">
    <property type="entry name" value="MipA"/>
</dbReference>
<protein>
    <submittedName>
        <fullName evidence="6">MipA/OmpV family protein</fullName>
    </submittedName>
</protein>